<dbReference type="RefSeq" id="WP_344684382.1">
    <property type="nucleotide sequence ID" value="NZ_BAAAVT010000007.1"/>
</dbReference>
<reference evidence="3" key="1">
    <citation type="journal article" date="2019" name="Int. J. Syst. Evol. Microbiol.">
        <title>The Global Catalogue of Microorganisms (GCM) 10K type strain sequencing project: providing services to taxonomists for standard genome sequencing and annotation.</title>
        <authorList>
            <consortium name="The Broad Institute Genomics Platform"/>
            <consortium name="The Broad Institute Genome Sequencing Center for Infectious Disease"/>
            <person name="Wu L."/>
            <person name="Ma J."/>
        </authorList>
    </citation>
    <scope>NUCLEOTIDE SEQUENCE [LARGE SCALE GENOMIC DNA]</scope>
    <source>
        <strain evidence="3">JCM 14309</strain>
    </source>
</reference>
<dbReference type="InterPro" id="IPR011008">
    <property type="entry name" value="Dimeric_a/b-barrel"/>
</dbReference>
<accession>A0ABP6LUS8</accession>
<gene>
    <name evidence="2" type="ORF">GCM10010529_14180</name>
</gene>
<evidence type="ECO:0000313" key="2">
    <source>
        <dbReference type="EMBL" id="GAA3061869.1"/>
    </source>
</evidence>
<dbReference type="Proteomes" id="UP001500236">
    <property type="component" value="Unassembled WGS sequence"/>
</dbReference>
<dbReference type="Pfam" id="PF03992">
    <property type="entry name" value="ABM"/>
    <property type="match status" value="1"/>
</dbReference>
<comment type="caution">
    <text evidence="2">The sequence shown here is derived from an EMBL/GenBank/DDBJ whole genome shotgun (WGS) entry which is preliminary data.</text>
</comment>
<keyword evidence="2" id="KW-0503">Monooxygenase</keyword>
<keyword evidence="3" id="KW-1185">Reference proteome</keyword>
<dbReference type="EMBL" id="BAAAVT010000007">
    <property type="protein sequence ID" value="GAA3061869.1"/>
    <property type="molecule type" value="Genomic_DNA"/>
</dbReference>
<dbReference type="InterPro" id="IPR007138">
    <property type="entry name" value="ABM_dom"/>
</dbReference>
<proteinExistence type="predicted"/>
<dbReference type="GO" id="GO:0004497">
    <property type="term" value="F:monooxygenase activity"/>
    <property type="evidence" value="ECO:0007669"/>
    <property type="project" value="UniProtKB-KW"/>
</dbReference>
<name>A0ABP6LUS8_9MICC</name>
<dbReference type="Gene3D" id="3.30.70.100">
    <property type="match status" value="1"/>
</dbReference>
<dbReference type="PANTHER" id="PTHR33336">
    <property type="entry name" value="QUINOL MONOOXYGENASE YGIN-RELATED"/>
    <property type="match status" value="1"/>
</dbReference>
<evidence type="ECO:0000313" key="3">
    <source>
        <dbReference type="Proteomes" id="UP001500236"/>
    </source>
</evidence>
<dbReference type="InterPro" id="IPR050744">
    <property type="entry name" value="AI-2_Isomerase_LsrG"/>
</dbReference>
<dbReference type="SUPFAM" id="SSF54909">
    <property type="entry name" value="Dimeric alpha+beta barrel"/>
    <property type="match status" value="1"/>
</dbReference>
<feature type="domain" description="ABM" evidence="1">
    <location>
        <begin position="7"/>
        <end position="94"/>
    </location>
</feature>
<protein>
    <submittedName>
        <fullName evidence="2">Quinol monooxygenase</fullName>
    </submittedName>
</protein>
<sequence>MSTAQPVVVTASFHPAEGRRDEVIAALEKAIPRVHEEPGCNLYCIQDAPDGTLLMIEHWDSAEALDGHGAGEPVAELNRDLEGSLARPVEVTRLTPRPIGQPAKGALLG</sequence>
<keyword evidence="2" id="KW-0560">Oxidoreductase</keyword>
<evidence type="ECO:0000259" key="1">
    <source>
        <dbReference type="PROSITE" id="PS51725"/>
    </source>
</evidence>
<organism evidence="2 3">
    <name type="scientific">Nesterenkonia aethiopica</name>
    <dbReference type="NCBI Taxonomy" id="269144"/>
    <lineage>
        <taxon>Bacteria</taxon>
        <taxon>Bacillati</taxon>
        <taxon>Actinomycetota</taxon>
        <taxon>Actinomycetes</taxon>
        <taxon>Micrococcales</taxon>
        <taxon>Micrococcaceae</taxon>
        <taxon>Nesterenkonia</taxon>
    </lineage>
</organism>
<dbReference type="PROSITE" id="PS51725">
    <property type="entry name" value="ABM"/>
    <property type="match status" value="1"/>
</dbReference>
<dbReference type="PANTHER" id="PTHR33336:SF15">
    <property type="entry name" value="ABM DOMAIN-CONTAINING PROTEIN"/>
    <property type="match status" value="1"/>
</dbReference>